<protein>
    <submittedName>
        <fullName evidence="2">PadR family transcriptional regulator</fullName>
    </submittedName>
</protein>
<feature type="domain" description="Transcription regulator PadR N-terminal" evidence="1">
    <location>
        <begin position="33"/>
        <end position="81"/>
    </location>
</feature>
<comment type="caution">
    <text evidence="2">The sequence shown here is derived from an EMBL/GenBank/DDBJ whole genome shotgun (WGS) entry which is preliminary data.</text>
</comment>
<accession>A0A7W3ZEH4</accession>
<dbReference type="AlphaFoldDB" id="A0A7W3ZEH4"/>
<dbReference type="Pfam" id="PF03551">
    <property type="entry name" value="PadR"/>
    <property type="match status" value="1"/>
</dbReference>
<dbReference type="Gene3D" id="1.10.10.10">
    <property type="entry name" value="Winged helix-like DNA-binding domain superfamily/Winged helix DNA-binding domain"/>
    <property type="match status" value="1"/>
</dbReference>
<dbReference type="PANTHER" id="PTHR33169:SF14">
    <property type="entry name" value="TRANSCRIPTIONAL REGULATOR RV3488"/>
    <property type="match status" value="1"/>
</dbReference>
<proteinExistence type="predicted"/>
<evidence type="ECO:0000259" key="1">
    <source>
        <dbReference type="Pfam" id="PF03551"/>
    </source>
</evidence>
<dbReference type="RefSeq" id="WP_182895255.1">
    <property type="nucleotide sequence ID" value="NZ_JACGZW010000014.1"/>
</dbReference>
<sequence>MRVTHALVQLAAALMAAPEDRHWGYRLSRASGVRSGAMYPRLTQMLAEGWLEDGWESVEEAGGRPPRRYYTLTGKGKAELGALLERAAADERFRGLRLGWA</sequence>
<dbReference type="InterPro" id="IPR036390">
    <property type="entry name" value="WH_DNA-bd_sf"/>
</dbReference>
<evidence type="ECO:0000313" key="2">
    <source>
        <dbReference type="EMBL" id="MBB1158490.1"/>
    </source>
</evidence>
<dbReference type="Proteomes" id="UP000526734">
    <property type="component" value="Unassembled WGS sequence"/>
</dbReference>
<dbReference type="EMBL" id="JACGZW010000014">
    <property type="protein sequence ID" value="MBB1158490.1"/>
    <property type="molecule type" value="Genomic_DNA"/>
</dbReference>
<organism evidence="2 3">
    <name type="scientific">Amycolatopsis dendrobii</name>
    <dbReference type="NCBI Taxonomy" id="2760662"/>
    <lineage>
        <taxon>Bacteria</taxon>
        <taxon>Bacillati</taxon>
        <taxon>Actinomycetota</taxon>
        <taxon>Actinomycetes</taxon>
        <taxon>Pseudonocardiales</taxon>
        <taxon>Pseudonocardiaceae</taxon>
        <taxon>Amycolatopsis</taxon>
    </lineage>
</organism>
<gene>
    <name evidence="2" type="ORF">H4281_35535</name>
</gene>
<reference evidence="2 3" key="1">
    <citation type="submission" date="2020-08" db="EMBL/GenBank/DDBJ databases">
        <title>Amycolatopsis sp. nov. DR6-1 isolated from Dendrobium heterocarpum.</title>
        <authorList>
            <person name="Tedsree N."/>
            <person name="Kuncharoen N."/>
            <person name="Likhitwitayawuid K."/>
            <person name="Tanasupawat S."/>
        </authorList>
    </citation>
    <scope>NUCLEOTIDE SEQUENCE [LARGE SCALE GENOMIC DNA]</scope>
    <source>
        <strain evidence="2 3">DR6-1</strain>
    </source>
</reference>
<dbReference type="SUPFAM" id="SSF46785">
    <property type="entry name" value="Winged helix' DNA-binding domain"/>
    <property type="match status" value="1"/>
</dbReference>
<evidence type="ECO:0000313" key="3">
    <source>
        <dbReference type="Proteomes" id="UP000526734"/>
    </source>
</evidence>
<dbReference type="InterPro" id="IPR005149">
    <property type="entry name" value="Tscrpt_reg_PadR_N"/>
</dbReference>
<dbReference type="PANTHER" id="PTHR33169">
    <property type="entry name" value="PADR-FAMILY TRANSCRIPTIONAL REGULATOR"/>
    <property type="match status" value="1"/>
</dbReference>
<dbReference type="InterPro" id="IPR052509">
    <property type="entry name" value="Metal_resp_DNA-bind_regulator"/>
</dbReference>
<name>A0A7W3ZEH4_9PSEU</name>
<keyword evidence="3" id="KW-1185">Reference proteome</keyword>
<dbReference type="InterPro" id="IPR036388">
    <property type="entry name" value="WH-like_DNA-bd_sf"/>
</dbReference>